<name>A0A9D4E7F4_DREPO</name>
<accession>A0A9D4E7F4</accession>
<evidence type="ECO:0000256" key="2">
    <source>
        <dbReference type="ARBA" id="ARBA00022737"/>
    </source>
</evidence>
<evidence type="ECO:0000313" key="7">
    <source>
        <dbReference type="EMBL" id="KAH3774556.1"/>
    </source>
</evidence>
<evidence type="ECO:0000256" key="1">
    <source>
        <dbReference type="ARBA" id="ARBA00022723"/>
    </source>
</evidence>
<comment type="caution">
    <text evidence="7">The sequence shown here is derived from an EMBL/GenBank/DDBJ whole genome shotgun (WGS) entry which is preliminary data.</text>
</comment>
<dbReference type="Pfam" id="PF00096">
    <property type="entry name" value="zf-C2H2"/>
    <property type="match status" value="2"/>
</dbReference>
<dbReference type="GO" id="GO:0000978">
    <property type="term" value="F:RNA polymerase II cis-regulatory region sequence-specific DNA binding"/>
    <property type="evidence" value="ECO:0007669"/>
    <property type="project" value="TreeGrafter"/>
</dbReference>
<evidence type="ECO:0000259" key="6">
    <source>
        <dbReference type="PROSITE" id="PS50157"/>
    </source>
</evidence>
<dbReference type="Proteomes" id="UP000828390">
    <property type="component" value="Unassembled WGS sequence"/>
</dbReference>
<dbReference type="SUPFAM" id="SSF57667">
    <property type="entry name" value="beta-beta-alpha zinc fingers"/>
    <property type="match status" value="1"/>
</dbReference>
<proteinExistence type="predicted"/>
<dbReference type="GO" id="GO:0005667">
    <property type="term" value="C:transcription regulator complex"/>
    <property type="evidence" value="ECO:0007669"/>
    <property type="project" value="TreeGrafter"/>
</dbReference>
<dbReference type="PROSITE" id="PS50157">
    <property type="entry name" value="ZINC_FINGER_C2H2_2"/>
    <property type="match status" value="2"/>
</dbReference>
<reference evidence="7" key="2">
    <citation type="submission" date="2020-11" db="EMBL/GenBank/DDBJ databases">
        <authorList>
            <person name="McCartney M.A."/>
            <person name="Auch B."/>
            <person name="Kono T."/>
            <person name="Mallez S."/>
            <person name="Becker A."/>
            <person name="Gohl D.M."/>
            <person name="Silverstein K.A.T."/>
            <person name="Koren S."/>
            <person name="Bechman K.B."/>
            <person name="Herman A."/>
            <person name="Abrahante J.E."/>
            <person name="Garbe J."/>
        </authorList>
    </citation>
    <scope>NUCLEOTIDE SEQUENCE</scope>
    <source>
        <strain evidence="7">Duluth1</strain>
        <tissue evidence="7">Whole animal</tissue>
    </source>
</reference>
<dbReference type="GO" id="GO:0000785">
    <property type="term" value="C:chromatin"/>
    <property type="evidence" value="ECO:0007669"/>
    <property type="project" value="TreeGrafter"/>
</dbReference>
<evidence type="ECO:0000313" key="8">
    <source>
        <dbReference type="Proteomes" id="UP000828390"/>
    </source>
</evidence>
<dbReference type="InterPro" id="IPR036236">
    <property type="entry name" value="Znf_C2H2_sf"/>
</dbReference>
<feature type="domain" description="C2H2-type" evidence="6">
    <location>
        <begin position="109"/>
        <end position="136"/>
    </location>
</feature>
<keyword evidence="3 5" id="KW-0863">Zinc-finger</keyword>
<dbReference type="FunFam" id="3.30.160.60:FF:000264">
    <property type="entry name" value="Zinc finger protein 236"/>
    <property type="match status" value="1"/>
</dbReference>
<dbReference type="FunFam" id="3.30.160.60:FF:003017">
    <property type="entry name" value="Si:cabz01054396.2"/>
    <property type="match status" value="1"/>
</dbReference>
<dbReference type="InterPro" id="IPR013087">
    <property type="entry name" value="Znf_C2H2_type"/>
</dbReference>
<keyword evidence="1" id="KW-0479">Metal-binding</keyword>
<keyword evidence="4" id="KW-0862">Zinc</keyword>
<feature type="domain" description="C2H2-type" evidence="6">
    <location>
        <begin position="81"/>
        <end position="108"/>
    </location>
</feature>
<evidence type="ECO:0000256" key="3">
    <source>
        <dbReference type="ARBA" id="ARBA00022771"/>
    </source>
</evidence>
<evidence type="ECO:0000256" key="4">
    <source>
        <dbReference type="ARBA" id="ARBA00022833"/>
    </source>
</evidence>
<sequence>MGLMPYAGSSVQELSWKLLTRLCVFPDHSSIHCRLHPAATSQHDIQPARGPAIQVFILPERVQEVQSSQAAHTFSYRSKPYKCHKCSRTFVSNGVLKSHLKVHTGVKSYKCVMCEALFSTSGSLKRHMSTHSDFKTNVEQHETVLAETEGEYVEEEAVDNDLTLTHHNLHGNHLSQQAMLNQTNLQELGLSTTNLDQHILNQQEPVFHLLQLFGASKHISHRTSIPHRYREPYGADNIK</sequence>
<gene>
    <name evidence="7" type="ORF">DPMN_175938</name>
</gene>
<dbReference type="SMART" id="SM00355">
    <property type="entry name" value="ZnF_C2H2"/>
    <property type="match status" value="2"/>
</dbReference>
<keyword evidence="2" id="KW-0677">Repeat</keyword>
<protein>
    <recommendedName>
        <fullName evidence="6">C2H2-type domain-containing protein</fullName>
    </recommendedName>
</protein>
<reference evidence="7" key="1">
    <citation type="journal article" date="2019" name="bioRxiv">
        <title>The Genome of the Zebra Mussel, Dreissena polymorpha: A Resource for Invasive Species Research.</title>
        <authorList>
            <person name="McCartney M.A."/>
            <person name="Auch B."/>
            <person name="Kono T."/>
            <person name="Mallez S."/>
            <person name="Zhang Y."/>
            <person name="Obille A."/>
            <person name="Becker A."/>
            <person name="Abrahante J.E."/>
            <person name="Garbe J."/>
            <person name="Badalamenti J.P."/>
            <person name="Herman A."/>
            <person name="Mangelson H."/>
            <person name="Liachko I."/>
            <person name="Sullivan S."/>
            <person name="Sone E.D."/>
            <person name="Koren S."/>
            <person name="Silverstein K.A.T."/>
            <person name="Beckman K.B."/>
            <person name="Gohl D.M."/>
        </authorList>
    </citation>
    <scope>NUCLEOTIDE SEQUENCE</scope>
    <source>
        <strain evidence="7">Duluth1</strain>
        <tissue evidence="7">Whole animal</tissue>
    </source>
</reference>
<dbReference type="EMBL" id="JAIWYP010000009">
    <property type="protein sequence ID" value="KAH3774556.1"/>
    <property type="molecule type" value="Genomic_DNA"/>
</dbReference>
<dbReference type="Gene3D" id="3.30.160.60">
    <property type="entry name" value="Classic Zinc Finger"/>
    <property type="match status" value="2"/>
</dbReference>
<dbReference type="GO" id="GO:0031519">
    <property type="term" value="C:PcG protein complex"/>
    <property type="evidence" value="ECO:0007669"/>
    <property type="project" value="TreeGrafter"/>
</dbReference>
<keyword evidence="8" id="KW-1185">Reference proteome</keyword>
<dbReference type="AlphaFoldDB" id="A0A9D4E7F4"/>
<evidence type="ECO:0000256" key="5">
    <source>
        <dbReference type="PROSITE-ProRule" id="PRU00042"/>
    </source>
</evidence>
<dbReference type="PANTHER" id="PTHR14003">
    <property type="entry name" value="TRANSCRIPTIONAL REPRESSOR PROTEIN YY"/>
    <property type="match status" value="1"/>
</dbReference>
<dbReference type="GO" id="GO:0008270">
    <property type="term" value="F:zinc ion binding"/>
    <property type="evidence" value="ECO:0007669"/>
    <property type="project" value="UniProtKB-KW"/>
</dbReference>
<dbReference type="GO" id="GO:0000981">
    <property type="term" value="F:DNA-binding transcription factor activity, RNA polymerase II-specific"/>
    <property type="evidence" value="ECO:0007669"/>
    <property type="project" value="TreeGrafter"/>
</dbReference>
<dbReference type="PANTHER" id="PTHR14003:SF19">
    <property type="entry name" value="YY2 TRANSCRIPTION FACTOR"/>
    <property type="match status" value="1"/>
</dbReference>
<dbReference type="PROSITE" id="PS00028">
    <property type="entry name" value="ZINC_FINGER_C2H2_1"/>
    <property type="match status" value="2"/>
</dbReference>
<organism evidence="7 8">
    <name type="scientific">Dreissena polymorpha</name>
    <name type="common">Zebra mussel</name>
    <name type="synonym">Mytilus polymorpha</name>
    <dbReference type="NCBI Taxonomy" id="45954"/>
    <lineage>
        <taxon>Eukaryota</taxon>
        <taxon>Metazoa</taxon>
        <taxon>Spiralia</taxon>
        <taxon>Lophotrochozoa</taxon>
        <taxon>Mollusca</taxon>
        <taxon>Bivalvia</taxon>
        <taxon>Autobranchia</taxon>
        <taxon>Heteroconchia</taxon>
        <taxon>Euheterodonta</taxon>
        <taxon>Imparidentia</taxon>
        <taxon>Neoheterodontei</taxon>
        <taxon>Myida</taxon>
        <taxon>Dreissenoidea</taxon>
        <taxon>Dreissenidae</taxon>
        <taxon>Dreissena</taxon>
    </lineage>
</organism>